<dbReference type="Proteomes" id="UP000789508">
    <property type="component" value="Unassembled WGS sequence"/>
</dbReference>
<dbReference type="AlphaFoldDB" id="A0A9N8ZUU0"/>
<gene>
    <name evidence="1" type="ORF">ALEPTO_LOCUS3801</name>
</gene>
<reference evidence="1" key="1">
    <citation type="submission" date="2021-06" db="EMBL/GenBank/DDBJ databases">
        <authorList>
            <person name="Kallberg Y."/>
            <person name="Tangrot J."/>
            <person name="Rosling A."/>
        </authorList>
    </citation>
    <scope>NUCLEOTIDE SEQUENCE</scope>
    <source>
        <strain evidence="1">FL130A</strain>
    </source>
</reference>
<dbReference type="EMBL" id="CAJVPS010000759">
    <property type="protein sequence ID" value="CAG8507505.1"/>
    <property type="molecule type" value="Genomic_DNA"/>
</dbReference>
<organism evidence="1 2">
    <name type="scientific">Ambispora leptoticha</name>
    <dbReference type="NCBI Taxonomy" id="144679"/>
    <lineage>
        <taxon>Eukaryota</taxon>
        <taxon>Fungi</taxon>
        <taxon>Fungi incertae sedis</taxon>
        <taxon>Mucoromycota</taxon>
        <taxon>Glomeromycotina</taxon>
        <taxon>Glomeromycetes</taxon>
        <taxon>Archaeosporales</taxon>
        <taxon>Ambisporaceae</taxon>
        <taxon>Ambispora</taxon>
    </lineage>
</organism>
<name>A0A9N8ZUU0_9GLOM</name>
<comment type="caution">
    <text evidence="1">The sequence shown here is derived from an EMBL/GenBank/DDBJ whole genome shotgun (WGS) entry which is preliminary data.</text>
</comment>
<evidence type="ECO:0000313" key="2">
    <source>
        <dbReference type="Proteomes" id="UP000789508"/>
    </source>
</evidence>
<evidence type="ECO:0000313" key="1">
    <source>
        <dbReference type="EMBL" id="CAG8507505.1"/>
    </source>
</evidence>
<protein>
    <submittedName>
        <fullName evidence="1">4067_t:CDS:1</fullName>
    </submittedName>
</protein>
<sequence length="49" mass="5480">MGITPQISILSSTNCHSDKNNSINSVNLEIVQSNIPEKFIFPEINYNNT</sequence>
<accession>A0A9N8ZUU0</accession>
<proteinExistence type="predicted"/>
<keyword evidence="2" id="KW-1185">Reference proteome</keyword>